<dbReference type="EMBL" id="KN838592">
    <property type="protein sequence ID" value="KIK02441.1"/>
    <property type="molecule type" value="Genomic_DNA"/>
</dbReference>
<proteinExistence type="predicted"/>
<organism evidence="3 4">
    <name type="scientific">Laccaria amethystina LaAM-08-1</name>
    <dbReference type="NCBI Taxonomy" id="1095629"/>
    <lineage>
        <taxon>Eukaryota</taxon>
        <taxon>Fungi</taxon>
        <taxon>Dikarya</taxon>
        <taxon>Basidiomycota</taxon>
        <taxon>Agaricomycotina</taxon>
        <taxon>Agaricomycetes</taxon>
        <taxon>Agaricomycetidae</taxon>
        <taxon>Agaricales</taxon>
        <taxon>Agaricineae</taxon>
        <taxon>Hydnangiaceae</taxon>
        <taxon>Laccaria</taxon>
    </lineage>
</organism>
<dbReference type="HOGENOM" id="CLU_485767_0_0_1"/>
<name>A0A0C9XC55_9AGAR</name>
<dbReference type="Gene3D" id="3.40.50.300">
    <property type="entry name" value="P-loop containing nucleotide triphosphate hydrolases"/>
    <property type="match status" value="1"/>
</dbReference>
<dbReference type="OrthoDB" id="5967843at2759"/>
<dbReference type="Pfam" id="PF24883">
    <property type="entry name" value="NPHP3_N"/>
    <property type="match status" value="1"/>
</dbReference>
<dbReference type="STRING" id="1095629.A0A0C9XC55"/>
<evidence type="ECO:0000256" key="1">
    <source>
        <dbReference type="ARBA" id="ARBA00022737"/>
    </source>
</evidence>
<dbReference type="Proteomes" id="UP000054477">
    <property type="component" value="Unassembled WGS sequence"/>
</dbReference>
<keyword evidence="4" id="KW-1185">Reference proteome</keyword>
<evidence type="ECO:0000259" key="2">
    <source>
        <dbReference type="Pfam" id="PF24883"/>
    </source>
</evidence>
<evidence type="ECO:0000313" key="4">
    <source>
        <dbReference type="Proteomes" id="UP000054477"/>
    </source>
</evidence>
<protein>
    <recommendedName>
        <fullName evidence="2">Nephrocystin 3-like N-terminal domain-containing protein</fullName>
    </recommendedName>
</protein>
<reference evidence="4" key="2">
    <citation type="submission" date="2015-01" db="EMBL/GenBank/DDBJ databases">
        <title>Evolutionary Origins and Diversification of the Mycorrhizal Mutualists.</title>
        <authorList>
            <consortium name="DOE Joint Genome Institute"/>
            <consortium name="Mycorrhizal Genomics Consortium"/>
            <person name="Kohler A."/>
            <person name="Kuo A."/>
            <person name="Nagy L.G."/>
            <person name="Floudas D."/>
            <person name="Copeland A."/>
            <person name="Barry K.W."/>
            <person name="Cichocki N."/>
            <person name="Veneault-Fourrey C."/>
            <person name="LaButti K."/>
            <person name="Lindquist E.A."/>
            <person name="Lipzen A."/>
            <person name="Lundell T."/>
            <person name="Morin E."/>
            <person name="Murat C."/>
            <person name="Riley R."/>
            <person name="Ohm R."/>
            <person name="Sun H."/>
            <person name="Tunlid A."/>
            <person name="Henrissat B."/>
            <person name="Grigoriev I.V."/>
            <person name="Hibbett D.S."/>
            <person name="Martin F."/>
        </authorList>
    </citation>
    <scope>NUCLEOTIDE SEQUENCE [LARGE SCALE GENOMIC DNA]</scope>
    <source>
        <strain evidence="4">LaAM-08-1</strain>
    </source>
</reference>
<dbReference type="AlphaFoldDB" id="A0A0C9XC55"/>
<sequence length="561" mass="62347">MSSNVGTPGDDKIPIQIQILTARGLSLPGNPIPHASVNVRISGVHEKVLETDFCLSSNPIWNENSPRVFVKKGALVSFIIKHRYSYKLRKSIIATSPQFPIQQLLERQQNQGADQSISIPLSSTSVPSKSATLEVKVWFRAFNRPQDLAEKDKTALKERMDLIKQKSLEAAENLGNQFSTLAFASRGSPLEPLIDVASTLLDALTLVKNHLSVSQRMDGADSAKHGDVIANVVNDASDAFAKVIRESKPVDAKLLKSTEFYREYEQDIVSGVVHTDQMKKSKKTEVRDILATNPSLGKLQTISVFPPLLYDPPTTYHSDCIRKLTKWALTSLKTNPASTANTKTLFWMYGSASCGKTQTTAQLIETFSHMGFPATYFSFNESGHRKTSTLLKHLPATLAYQISIHQNEVAQYVCDAVESHPDICDTPLDTQMKQLVIDPLHKMIKDRLRQQDILPVKPLLIVLDDVDRCSVAEQNSLADLLHLWFVGHGDELPAPSFVRVLLCWVCADGGRYLVVFENHHAPAGITAALDTRAFDESLIPFKSLNIQLCYFGGTLWSTRKR</sequence>
<dbReference type="InterPro" id="IPR027417">
    <property type="entry name" value="P-loop_NTPase"/>
</dbReference>
<gene>
    <name evidence="3" type="ORF">K443DRAFT_131807</name>
</gene>
<evidence type="ECO:0000313" key="3">
    <source>
        <dbReference type="EMBL" id="KIK02441.1"/>
    </source>
</evidence>
<reference evidence="3 4" key="1">
    <citation type="submission" date="2014-04" db="EMBL/GenBank/DDBJ databases">
        <authorList>
            <consortium name="DOE Joint Genome Institute"/>
            <person name="Kuo A."/>
            <person name="Kohler A."/>
            <person name="Nagy L.G."/>
            <person name="Floudas D."/>
            <person name="Copeland A."/>
            <person name="Barry K.W."/>
            <person name="Cichocki N."/>
            <person name="Veneault-Fourrey C."/>
            <person name="LaButti K."/>
            <person name="Lindquist E.A."/>
            <person name="Lipzen A."/>
            <person name="Lundell T."/>
            <person name="Morin E."/>
            <person name="Murat C."/>
            <person name="Sun H."/>
            <person name="Tunlid A."/>
            <person name="Henrissat B."/>
            <person name="Grigoriev I.V."/>
            <person name="Hibbett D.S."/>
            <person name="Martin F."/>
            <person name="Nordberg H.P."/>
            <person name="Cantor M.N."/>
            <person name="Hua S.X."/>
        </authorList>
    </citation>
    <scope>NUCLEOTIDE SEQUENCE [LARGE SCALE GENOMIC DNA]</scope>
    <source>
        <strain evidence="3 4">LaAM-08-1</strain>
    </source>
</reference>
<dbReference type="SUPFAM" id="SSF52540">
    <property type="entry name" value="P-loop containing nucleoside triphosphate hydrolases"/>
    <property type="match status" value="1"/>
</dbReference>
<dbReference type="InterPro" id="IPR056884">
    <property type="entry name" value="NPHP3-like_N"/>
</dbReference>
<keyword evidence="1" id="KW-0677">Repeat</keyword>
<feature type="domain" description="Nephrocystin 3-like N-terminal" evidence="2">
    <location>
        <begin position="327"/>
        <end position="482"/>
    </location>
</feature>
<accession>A0A0C9XC55</accession>